<evidence type="ECO:0000313" key="1">
    <source>
        <dbReference type="EMBL" id="KAG0448329.1"/>
    </source>
</evidence>
<organism evidence="1 2">
    <name type="scientific">Vanilla planifolia</name>
    <name type="common">Vanilla</name>
    <dbReference type="NCBI Taxonomy" id="51239"/>
    <lineage>
        <taxon>Eukaryota</taxon>
        <taxon>Viridiplantae</taxon>
        <taxon>Streptophyta</taxon>
        <taxon>Embryophyta</taxon>
        <taxon>Tracheophyta</taxon>
        <taxon>Spermatophyta</taxon>
        <taxon>Magnoliopsida</taxon>
        <taxon>Liliopsida</taxon>
        <taxon>Asparagales</taxon>
        <taxon>Orchidaceae</taxon>
        <taxon>Vanilloideae</taxon>
        <taxon>Vanilleae</taxon>
        <taxon>Vanilla</taxon>
    </lineage>
</organism>
<evidence type="ECO:0000313" key="2">
    <source>
        <dbReference type="Proteomes" id="UP000639772"/>
    </source>
</evidence>
<sequence>MSTKEIMLPMRFGEAELVELGSRSRSSHREEAIMDQRLKLKRLVEVVKEKNRRHLGKDVLQVNLSDVATMLELGYKVGHVGER</sequence>
<dbReference type="EMBL" id="JADCNM010000320">
    <property type="protein sequence ID" value="KAG0448329.1"/>
    <property type="molecule type" value="Genomic_DNA"/>
</dbReference>
<reference evidence="1 2" key="1">
    <citation type="journal article" date="2020" name="Nat. Food">
        <title>A phased Vanilla planifolia genome enables genetic improvement of flavour and production.</title>
        <authorList>
            <person name="Hasing T."/>
            <person name="Tang H."/>
            <person name="Brym M."/>
            <person name="Khazi F."/>
            <person name="Huang T."/>
            <person name="Chambers A.H."/>
        </authorList>
    </citation>
    <scope>NUCLEOTIDE SEQUENCE [LARGE SCALE GENOMIC DNA]</scope>
    <source>
        <tissue evidence="1">Leaf</tissue>
    </source>
</reference>
<dbReference type="Proteomes" id="UP000639772">
    <property type="component" value="Unassembled WGS sequence"/>
</dbReference>
<dbReference type="AlphaFoldDB" id="A0A835U3N0"/>
<name>A0A835U3N0_VANPL</name>
<protein>
    <submittedName>
        <fullName evidence="1">Uncharacterized protein</fullName>
    </submittedName>
</protein>
<proteinExistence type="predicted"/>
<comment type="caution">
    <text evidence="1">The sequence shown here is derived from an EMBL/GenBank/DDBJ whole genome shotgun (WGS) entry which is preliminary data.</text>
</comment>
<gene>
    <name evidence="1" type="ORF">HPP92_027879</name>
</gene>
<accession>A0A835U3N0</accession>